<proteinExistence type="inferred from homology"/>
<evidence type="ECO:0000256" key="10">
    <source>
        <dbReference type="ARBA" id="ARBA00022989"/>
    </source>
</evidence>
<evidence type="ECO:0000256" key="2">
    <source>
        <dbReference type="ARBA" id="ARBA00008038"/>
    </source>
</evidence>
<evidence type="ECO:0000313" key="16">
    <source>
        <dbReference type="EMBL" id="SFD70496.1"/>
    </source>
</evidence>
<dbReference type="InterPro" id="IPR046786">
    <property type="entry name" value="MotA_N"/>
</dbReference>
<dbReference type="AlphaFoldDB" id="A0A1I1UI10"/>
<reference evidence="16 17" key="1">
    <citation type="submission" date="2016-10" db="EMBL/GenBank/DDBJ databases">
        <authorList>
            <person name="de Groot N.N."/>
        </authorList>
    </citation>
    <scope>NUCLEOTIDE SEQUENCE [LARGE SCALE GENOMIC DNA]</scope>
    <source>
        <strain evidence="16 17">HL3</strain>
    </source>
</reference>
<dbReference type="NCBIfam" id="TIGR03818">
    <property type="entry name" value="MotA1"/>
    <property type="match status" value="1"/>
</dbReference>
<keyword evidence="3" id="KW-0813">Transport</keyword>
<evidence type="ECO:0000256" key="9">
    <source>
        <dbReference type="ARBA" id="ARBA00022781"/>
    </source>
</evidence>
<keyword evidence="6" id="KW-0997">Cell inner membrane</keyword>
<protein>
    <submittedName>
        <fullName evidence="16">Chemotaxis protein MotA</fullName>
    </submittedName>
</protein>
<keyword evidence="5" id="KW-0145">Chemotaxis</keyword>
<dbReference type="PANTHER" id="PTHR30433">
    <property type="entry name" value="CHEMOTAXIS PROTEIN MOTA"/>
    <property type="match status" value="1"/>
</dbReference>
<evidence type="ECO:0000256" key="12">
    <source>
        <dbReference type="ARBA" id="ARBA00023136"/>
    </source>
</evidence>
<evidence type="ECO:0000256" key="13">
    <source>
        <dbReference type="SAM" id="Phobius"/>
    </source>
</evidence>
<evidence type="ECO:0000259" key="14">
    <source>
        <dbReference type="Pfam" id="PF01618"/>
    </source>
</evidence>
<keyword evidence="8" id="KW-0283">Flagellar rotation</keyword>
<dbReference type="PROSITE" id="PS01307">
    <property type="entry name" value="MOTA"/>
    <property type="match status" value="1"/>
</dbReference>
<comment type="subcellular location">
    <subcellularLocation>
        <location evidence="1">Cell inner membrane</location>
        <topology evidence="1">Multi-pass membrane protein</topology>
    </subcellularLocation>
</comment>
<keyword evidence="12 13" id="KW-0472">Membrane</keyword>
<evidence type="ECO:0000256" key="8">
    <source>
        <dbReference type="ARBA" id="ARBA00022779"/>
    </source>
</evidence>
<dbReference type="PANTHER" id="PTHR30433:SF4">
    <property type="entry name" value="MOTILITY PROTEIN A"/>
    <property type="match status" value="1"/>
</dbReference>
<dbReference type="Pfam" id="PF01618">
    <property type="entry name" value="MotA_ExbB"/>
    <property type="match status" value="1"/>
</dbReference>
<dbReference type="GO" id="GO:0005886">
    <property type="term" value="C:plasma membrane"/>
    <property type="evidence" value="ECO:0007669"/>
    <property type="project" value="UniProtKB-SubCell"/>
</dbReference>
<dbReference type="GO" id="GO:0071978">
    <property type="term" value="P:bacterial-type flagellum-dependent swarming motility"/>
    <property type="evidence" value="ECO:0007669"/>
    <property type="project" value="InterPro"/>
</dbReference>
<dbReference type="InterPro" id="IPR000540">
    <property type="entry name" value="Flag_MotA_CS"/>
</dbReference>
<keyword evidence="9" id="KW-0375">Hydrogen ion transport</keyword>
<feature type="transmembrane region" description="Helical" evidence="13">
    <location>
        <begin position="31"/>
        <end position="48"/>
    </location>
</feature>
<evidence type="ECO:0000256" key="7">
    <source>
        <dbReference type="ARBA" id="ARBA00022692"/>
    </source>
</evidence>
<dbReference type="InterPro" id="IPR022522">
    <property type="entry name" value="Flagellar_motor_stator_MotA"/>
</dbReference>
<dbReference type="InterPro" id="IPR002898">
    <property type="entry name" value="MotA_ExbB_proton_chnl"/>
</dbReference>
<evidence type="ECO:0000259" key="15">
    <source>
        <dbReference type="Pfam" id="PF20560"/>
    </source>
</evidence>
<evidence type="ECO:0000313" key="17">
    <source>
        <dbReference type="Proteomes" id="UP000198611"/>
    </source>
</evidence>
<keyword evidence="7 13" id="KW-0812">Transmembrane</keyword>
<feature type="transmembrane region" description="Helical" evidence="13">
    <location>
        <begin position="172"/>
        <end position="190"/>
    </location>
</feature>
<feature type="domain" description="MotA/TolQ/ExbB proton channel" evidence="14">
    <location>
        <begin position="119"/>
        <end position="234"/>
    </location>
</feature>
<dbReference type="GO" id="GO:0006935">
    <property type="term" value="P:chemotaxis"/>
    <property type="evidence" value="ECO:0007669"/>
    <property type="project" value="UniProtKB-KW"/>
</dbReference>
<feature type="domain" description="Motility protein A N-terminal" evidence="15">
    <location>
        <begin position="4"/>
        <end position="93"/>
    </location>
</feature>
<dbReference type="EMBL" id="FOMJ01000007">
    <property type="protein sequence ID" value="SFD70496.1"/>
    <property type="molecule type" value="Genomic_DNA"/>
</dbReference>
<evidence type="ECO:0000256" key="1">
    <source>
        <dbReference type="ARBA" id="ARBA00004429"/>
    </source>
</evidence>
<dbReference type="RefSeq" id="WP_093428793.1">
    <property type="nucleotide sequence ID" value="NZ_FOMJ01000007.1"/>
</dbReference>
<keyword evidence="4" id="KW-1003">Cell membrane</keyword>
<accession>A0A1I1UI10</accession>
<dbReference type="STRING" id="1123397.SAMN05660831_02167"/>
<evidence type="ECO:0000256" key="11">
    <source>
        <dbReference type="ARBA" id="ARBA00023065"/>
    </source>
</evidence>
<name>A0A1I1UI10_9GAMM</name>
<keyword evidence="10 13" id="KW-1133">Transmembrane helix</keyword>
<keyword evidence="17" id="KW-1185">Reference proteome</keyword>
<evidence type="ECO:0000256" key="4">
    <source>
        <dbReference type="ARBA" id="ARBA00022475"/>
    </source>
</evidence>
<sequence>MKLIIGLITVTASIIVGYLMAQGKLSVLFQPAEFVIIGGAAIGAFVVANPGHVIKRVASGLPLLLKGSPYNKAAYMELLALMYELFTRARKEGLMALEPHVEDPENSDLFAKYPTVHKNEQVREFIADYLRMIVGGNMNAFEMENLMDVELEAHEKEATKPGQAVTTMGDGLPGFGIVAAVLGVIITMGYIDAGPEMLGHKIAAALVGTFLGILLAYGYVGPIGHALTEQAEEEGQFLQCAKMCILSTLNGYGPQVAVEFGRKAIAHTHRPGFVELEEHLRGEGG</sequence>
<keyword evidence="11" id="KW-0406">Ion transport</keyword>
<dbReference type="InterPro" id="IPR047055">
    <property type="entry name" value="MotA-like"/>
</dbReference>
<dbReference type="Pfam" id="PF20560">
    <property type="entry name" value="MotA_N"/>
    <property type="match status" value="1"/>
</dbReference>
<dbReference type="Proteomes" id="UP000198611">
    <property type="component" value="Unassembled WGS sequence"/>
</dbReference>
<organism evidence="16 17">
    <name type="scientific">Thiohalospira halophila DSM 15071</name>
    <dbReference type="NCBI Taxonomy" id="1123397"/>
    <lineage>
        <taxon>Bacteria</taxon>
        <taxon>Pseudomonadati</taxon>
        <taxon>Pseudomonadota</taxon>
        <taxon>Gammaproteobacteria</taxon>
        <taxon>Thiohalospirales</taxon>
        <taxon>Thiohalospiraceae</taxon>
        <taxon>Thiohalospira</taxon>
    </lineage>
</organism>
<gene>
    <name evidence="16" type="ORF">SAMN05660831_02167</name>
</gene>
<evidence type="ECO:0000256" key="3">
    <source>
        <dbReference type="ARBA" id="ARBA00022448"/>
    </source>
</evidence>
<dbReference type="OrthoDB" id="9782603at2"/>
<evidence type="ECO:0000256" key="5">
    <source>
        <dbReference type="ARBA" id="ARBA00022500"/>
    </source>
</evidence>
<dbReference type="GO" id="GO:1902600">
    <property type="term" value="P:proton transmembrane transport"/>
    <property type="evidence" value="ECO:0007669"/>
    <property type="project" value="UniProtKB-KW"/>
</dbReference>
<comment type="similarity">
    <text evidence="2">Belongs to the MotA family.</text>
</comment>
<feature type="transmembrane region" description="Helical" evidence="13">
    <location>
        <begin position="202"/>
        <end position="220"/>
    </location>
</feature>
<evidence type="ECO:0000256" key="6">
    <source>
        <dbReference type="ARBA" id="ARBA00022519"/>
    </source>
</evidence>